<dbReference type="EMBL" id="BJTG01000003">
    <property type="protein sequence ID" value="GEJ56881.1"/>
    <property type="molecule type" value="Genomic_DNA"/>
</dbReference>
<gene>
    <name evidence="2" type="ORF">AMYX_16220</name>
</gene>
<organism evidence="2 3">
    <name type="scientific">Anaeromyxobacter diazotrophicus</name>
    <dbReference type="NCBI Taxonomy" id="2590199"/>
    <lineage>
        <taxon>Bacteria</taxon>
        <taxon>Pseudomonadati</taxon>
        <taxon>Myxococcota</taxon>
        <taxon>Myxococcia</taxon>
        <taxon>Myxococcales</taxon>
        <taxon>Cystobacterineae</taxon>
        <taxon>Anaeromyxobacteraceae</taxon>
        <taxon>Anaeromyxobacter</taxon>
    </lineage>
</organism>
<evidence type="ECO:0000313" key="3">
    <source>
        <dbReference type="Proteomes" id="UP000503640"/>
    </source>
</evidence>
<keyword evidence="3" id="KW-1185">Reference proteome</keyword>
<protein>
    <recommendedName>
        <fullName evidence="1">Lipoprotein LPP20-like domain-containing protein</fullName>
    </recommendedName>
</protein>
<comment type="caution">
    <text evidence="2">The sequence shown here is derived from an EMBL/GenBank/DDBJ whole genome shotgun (WGS) entry which is preliminary data.</text>
</comment>
<accession>A0A7I9VKG7</accession>
<feature type="domain" description="Lipoprotein LPP20-like" evidence="1">
    <location>
        <begin position="54"/>
        <end position="151"/>
    </location>
</feature>
<proteinExistence type="predicted"/>
<evidence type="ECO:0000259" key="1">
    <source>
        <dbReference type="Pfam" id="PF02169"/>
    </source>
</evidence>
<name>A0A7I9VKG7_9BACT</name>
<dbReference type="PROSITE" id="PS51257">
    <property type="entry name" value="PROKAR_LIPOPROTEIN"/>
    <property type="match status" value="1"/>
</dbReference>
<dbReference type="AlphaFoldDB" id="A0A7I9VKG7"/>
<evidence type="ECO:0000313" key="2">
    <source>
        <dbReference type="EMBL" id="GEJ56881.1"/>
    </source>
</evidence>
<reference evidence="3" key="1">
    <citation type="journal article" date="2020" name="Appl. Environ. Microbiol.">
        <title>Diazotrophic Anaeromyxobacter Isolates from Soils.</title>
        <authorList>
            <person name="Masuda Y."/>
            <person name="Yamanaka H."/>
            <person name="Xu Z.X."/>
            <person name="Shiratori Y."/>
            <person name="Aono T."/>
            <person name="Amachi S."/>
            <person name="Senoo K."/>
            <person name="Itoh H."/>
        </authorList>
    </citation>
    <scope>NUCLEOTIDE SEQUENCE [LARGE SCALE GENOMIC DNA]</scope>
    <source>
        <strain evidence="3">R267</strain>
    </source>
</reference>
<dbReference type="RefSeq" id="WP_176064349.1">
    <property type="nucleotide sequence ID" value="NZ_BJTG01000003.1"/>
</dbReference>
<dbReference type="Pfam" id="PF02169">
    <property type="entry name" value="LPP20"/>
    <property type="match status" value="1"/>
</dbReference>
<sequence length="200" mass="21130">MSRRALPFAGSAAALLLAACSGQPVRPTIAAPECPGPAWTCFQSGPCPFAEWKDSLCAVGTADSISSQSLGIEAAKTRARREMGAVLKSQVDGFTRITQDSLSKAGAGEDSTQKVGDLAQNVVEQTLHGVSVPRTWYSPDSKVYYAIAVVDASTFASALKGMRDAKGLSDAMKEEIDRRADGIAKDWAAERDRKNGVAHP</sequence>
<dbReference type="Proteomes" id="UP000503640">
    <property type="component" value="Unassembled WGS sequence"/>
</dbReference>
<dbReference type="InterPro" id="IPR024952">
    <property type="entry name" value="LPP20-like_dom"/>
</dbReference>